<dbReference type="Proteomes" id="UP000442714">
    <property type="component" value="Unassembled WGS sequence"/>
</dbReference>
<dbReference type="AlphaFoldDB" id="A0A844ZPI0"/>
<dbReference type="OrthoDB" id="7409816at2"/>
<reference evidence="1 2" key="1">
    <citation type="submission" date="2019-12" db="EMBL/GenBank/DDBJ databases">
        <title>Genomic-based taxomic classification of the family Erythrobacteraceae.</title>
        <authorList>
            <person name="Xu L."/>
        </authorList>
    </citation>
    <scope>NUCLEOTIDE SEQUENCE [LARGE SCALE GENOMIC DNA]</scope>
    <source>
        <strain evidence="1 2">KCTC 52763</strain>
    </source>
</reference>
<comment type="caution">
    <text evidence="1">The sequence shown here is derived from an EMBL/GenBank/DDBJ whole genome shotgun (WGS) entry which is preliminary data.</text>
</comment>
<protein>
    <submittedName>
        <fullName evidence="1">Uncharacterized protein</fullName>
    </submittedName>
</protein>
<dbReference type="EMBL" id="WTYX01000001">
    <property type="protein sequence ID" value="MXO89648.1"/>
    <property type="molecule type" value="Genomic_DNA"/>
</dbReference>
<accession>A0A844ZPI0</accession>
<name>A0A844ZPI0_9SPHN</name>
<sequence>MKKLLVILVLVAGIAALVVGLGGVDRYAEWRVKSALVEAGVNEGVADCMSVRMVERLSFAQLRNLQAGMEPIEGEPQNLDGLGDLIAQVRDRLDRIGDPEVIKVTASSAGICTIGIG</sequence>
<keyword evidence="2" id="KW-1185">Reference proteome</keyword>
<evidence type="ECO:0000313" key="1">
    <source>
        <dbReference type="EMBL" id="MXO89648.1"/>
    </source>
</evidence>
<proteinExistence type="predicted"/>
<evidence type="ECO:0000313" key="2">
    <source>
        <dbReference type="Proteomes" id="UP000442714"/>
    </source>
</evidence>
<gene>
    <name evidence="1" type="ORF">GRI41_02320</name>
</gene>
<dbReference type="RefSeq" id="WP_160603052.1">
    <property type="nucleotide sequence ID" value="NZ_WTYX01000001.1"/>
</dbReference>
<organism evidence="1 2">
    <name type="scientific">Pontixanthobacter aquaemixtae</name>
    <dbReference type="NCBI Taxonomy" id="1958940"/>
    <lineage>
        <taxon>Bacteria</taxon>
        <taxon>Pseudomonadati</taxon>
        <taxon>Pseudomonadota</taxon>
        <taxon>Alphaproteobacteria</taxon>
        <taxon>Sphingomonadales</taxon>
        <taxon>Erythrobacteraceae</taxon>
        <taxon>Pontixanthobacter</taxon>
    </lineage>
</organism>